<dbReference type="PROSITE" id="PS00455">
    <property type="entry name" value="AMP_BINDING"/>
    <property type="match status" value="1"/>
</dbReference>
<evidence type="ECO:0000259" key="5">
    <source>
        <dbReference type="Pfam" id="PF13193"/>
    </source>
</evidence>
<dbReference type="Pfam" id="PF13193">
    <property type="entry name" value="AMP-binding_C"/>
    <property type="match status" value="1"/>
</dbReference>
<feature type="transmembrane region" description="Helical" evidence="3">
    <location>
        <begin position="216"/>
        <end position="237"/>
    </location>
</feature>
<keyword evidence="2" id="KW-0436">Ligase</keyword>
<sequence>MNHTVNQPGSPCRIHEAYLTWTASYPDKLALADSERRLSYQELEAAVEQAARKLEDAGVRAGDRVLLVAENSVALAVCILAVSRLQAWSATVNARLSAREIDNFLSHSGARVALYFSAGSPQAKAHGELRGAQSVEWPAIGTLMLGPVNQDAVTEPVEEDGARQVAAMVYTSGTTGAPKAVMLTHANLLFIGANNCRMRKLVPTDVIYGVLPLSHVYGLSALLVAALLGGASLYLVARYQPEALAHALANDGITVMHGAPAMYAKLLEWSESGGVALQAPALRVAQSGGAPLTMPLKQAFEKTFGLILQNGYGMTEASPSICQTRLDAPRSDCSVGQPIPGVEIKLHGADQSSEGVGELWVRGPNVMKGYYRAPDLTAETVTPDGWLRTGDLAREQDDGAIAIVGRSKELIIRSGFNVYPIEVEQVLNAYPDVVQSAVVGRTVEGNEEVIGFVERARDTDIDLESLYAHLKANLSPYKIPSEVIVLDQLPAAATGKVLKKELQQRAQQMLNEKA</sequence>
<comment type="similarity">
    <text evidence="1">Belongs to the ATP-dependent AMP-binding enzyme family.</text>
</comment>
<keyword evidence="3" id="KW-1133">Transmembrane helix</keyword>
<dbReference type="Gene3D" id="3.40.50.12780">
    <property type="entry name" value="N-terminal domain of ligase-like"/>
    <property type="match status" value="1"/>
</dbReference>
<dbReference type="RefSeq" id="WP_326507596.1">
    <property type="nucleotide sequence ID" value="NZ_JAWIIV010000014.1"/>
</dbReference>
<evidence type="ECO:0000313" key="7">
    <source>
        <dbReference type="Proteomes" id="UP001352263"/>
    </source>
</evidence>
<feature type="domain" description="AMP-binding enzyme C-terminal" evidence="5">
    <location>
        <begin position="422"/>
        <end position="496"/>
    </location>
</feature>
<dbReference type="PANTHER" id="PTHR43201:SF5">
    <property type="entry name" value="MEDIUM-CHAIN ACYL-COA LIGASE ACSF2, MITOCHONDRIAL"/>
    <property type="match status" value="1"/>
</dbReference>
<dbReference type="SUPFAM" id="SSF56801">
    <property type="entry name" value="Acetyl-CoA synthetase-like"/>
    <property type="match status" value="1"/>
</dbReference>
<dbReference type="PANTHER" id="PTHR43201">
    <property type="entry name" value="ACYL-COA SYNTHETASE"/>
    <property type="match status" value="1"/>
</dbReference>
<comment type="caution">
    <text evidence="6">The sequence shown here is derived from an EMBL/GenBank/DDBJ whole genome shotgun (WGS) entry which is preliminary data.</text>
</comment>
<dbReference type="InterPro" id="IPR025110">
    <property type="entry name" value="AMP-bd_C"/>
</dbReference>
<dbReference type="Proteomes" id="UP001352263">
    <property type="component" value="Unassembled WGS sequence"/>
</dbReference>
<evidence type="ECO:0000256" key="2">
    <source>
        <dbReference type="ARBA" id="ARBA00022598"/>
    </source>
</evidence>
<organism evidence="6 7">
    <name type="scientific">Noviherbaspirillum album</name>
    <dbReference type="NCBI Taxonomy" id="3080276"/>
    <lineage>
        <taxon>Bacteria</taxon>
        <taxon>Pseudomonadati</taxon>
        <taxon>Pseudomonadota</taxon>
        <taxon>Betaproteobacteria</taxon>
        <taxon>Burkholderiales</taxon>
        <taxon>Oxalobacteraceae</taxon>
        <taxon>Noviherbaspirillum</taxon>
    </lineage>
</organism>
<name>A0ABU6JCB1_9BURK</name>
<proteinExistence type="inferred from homology"/>
<dbReference type="InterPro" id="IPR020845">
    <property type="entry name" value="AMP-binding_CS"/>
</dbReference>
<evidence type="ECO:0000313" key="6">
    <source>
        <dbReference type="EMBL" id="MEC4720882.1"/>
    </source>
</evidence>
<dbReference type="InterPro" id="IPR045851">
    <property type="entry name" value="AMP-bd_C_sf"/>
</dbReference>
<dbReference type="Gene3D" id="3.30.300.30">
    <property type="match status" value="1"/>
</dbReference>
<dbReference type="Pfam" id="PF00501">
    <property type="entry name" value="AMP-binding"/>
    <property type="match status" value="1"/>
</dbReference>
<keyword evidence="7" id="KW-1185">Reference proteome</keyword>
<dbReference type="InterPro" id="IPR000873">
    <property type="entry name" value="AMP-dep_synth/lig_dom"/>
</dbReference>
<dbReference type="InterPro" id="IPR042099">
    <property type="entry name" value="ANL_N_sf"/>
</dbReference>
<evidence type="ECO:0000256" key="1">
    <source>
        <dbReference type="ARBA" id="ARBA00006432"/>
    </source>
</evidence>
<accession>A0ABU6JCB1</accession>
<protein>
    <submittedName>
        <fullName evidence="6">AMP-binding protein</fullName>
    </submittedName>
</protein>
<reference evidence="6 7" key="1">
    <citation type="submission" date="2023-10" db="EMBL/GenBank/DDBJ databases">
        <title>Noviherbaspirillum sp. CPCC 100848 genome assembly.</title>
        <authorList>
            <person name="Li X.Y."/>
            <person name="Fang X.M."/>
        </authorList>
    </citation>
    <scope>NUCLEOTIDE SEQUENCE [LARGE SCALE GENOMIC DNA]</scope>
    <source>
        <strain evidence="6 7">CPCC 100848</strain>
    </source>
</reference>
<evidence type="ECO:0000256" key="3">
    <source>
        <dbReference type="SAM" id="Phobius"/>
    </source>
</evidence>
<gene>
    <name evidence="6" type="ORF">RY831_17080</name>
</gene>
<keyword evidence="3" id="KW-0812">Transmembrane</keyword>
<dbReference type="EMBL" id="JAWIIV010000014">
    <property type="protein sequence ID" value="MEC4720882.1"/>
    <property type="molecule type" value="Genomic_DNA"/>
</dbReference>
<keyword evidence="3" id="KW-0472">Membrane</keyword>
<feature type="domain" description="AMP-dependent synthetase/ligase" evidence="4">
    <location>
        <begin position="22"/>
        <end position="371"/>
    </location>
</feature>
<evidence type="ECO:0000259" key="4">
    <source>
        <dbReference type="Pfam" id="PF00501"/>
    </source>
</evidence>